<dbReference type="SUPFAM" id="SSF88713">
    <property type="entry name" value="Glycoside hydrolase/deacetylase"/>
    <property type="match status" value="1"/>
</dbReference>
<organism evidence="1 2">
    <name type="scientific">Eiseniibacteriota bacterium</name>
    <dbReference type="NCBI Taxonomy" id="2212470"/>
    <lineage>
        <taxon>Bacteria</taxon>
        <taxon>Candidatus Eiseniibacteriota</taxon>
    </lineage>
</organism>
<dbReference type="Gene3D" id="3.20.20.370">
    <property type="entry name" value="Glycoside hydrolase/deacetylase"/>
    <property type="match status" value="1"/>
</dbReference>
<reference evidence="1 2" key="1">
    <citation type="journal article" date="2019" name="Nat. Microbiol.">
        <title>Mediterranean grassland soil C-N compound turnover is dependent on rainfall and depth, and is mediated by genomically divergent microorganisms.</title>
        <authorList>
            <person name="Diamond S."/>
            <person name="Andeer P.F."/>
            <person name="Li Z."/>
            <person name="Crits-Christoph A."/>
            <person name="Burstein D."/>
            <person name="Anantharaman K."/>
            <person name="Lane K.R."/>
            <person name="Thomas B.C."/>
            <person name="Pan C."/>
            <person name="Northen T.R."/>
            <person name="Banfield J.F."/>
        </authorList>
    </citation>
    <scope>NUCLEOTIDE SEQUENCE [LARGE SCALE GENOMIC DNA]</scope>
    <source>
        <strain evidence="1">WS_6</strain>
    </source>
</reference>
<name>A0A538T019_UNCEI</name>
<dbReference type="InterPro" id="IPR011330">
    <property type="entry name" value="Glyco_hydro/deAcase_b/a-brl"/>
</dbReference>
<dbReference type="CDD" id="cd10936">
    <property type="entry name" value="CE4_DAC2"/>
    <property type="match status" value="1"/>
</dbReference>
<gene>
    <name evidence="1" type="ORF">E6K76_11780</name>
</gene>
<proteinExistence type="predicted"/>
<dbReference type="PANTHER" id="PTHR30105">
    <property type="entry name" value="UNCHARACTERIZED YIBQ-RELATED"/>
    <property type="match status" value="1"/>
</dbReference>
<dbReference type="PANTHER" id="PTHR30105:SF2">
    <property type="entry name" value="DIVERGENT POLYSACCHARIDE DEACETYLASE SUPERFAMILY"/>
    <property type="match status" value="1"/>
</dbReference>
<evidence type="ECO:0000313" key="2">
    <source>
        <dbReference type="Proteomes" id="UP000316852"/>
    </source>
</evidence>
<dbReference type="Pfam" id="PF04748">
    <property type="entry name" value="Polysacc_deac_2"/>
    <property type="match status" value="1"/>
</dbReference>
<evidence type="ECO:0000313" key="1">
    <source>
        <dbReference type="EMBL" id="TMQ56988.1"/>
    </source>
</evidence>
<dbReference type="InterPro" id="IPR006837">
    <property type="entry name" value="Divergent_DAC"/>
</dbReference>
<dbReference type="GO" id="GO:0005975">
    <property type="term" value="P:carbohydrate metabolic process"/>
    <property type="evidence" value="ECO:0007669"/>
    <property type="project" value="InterPro"/>
</dbReference>
<dbReference type="EMBL" id="VBOW01000071">
    <property type="protein sequence ID" value="TMQ56988.1"/>
    <property type="molecule type" value="Genomic_DNA"/>
</dbReference>
<dbReference type="AlphaFoldDB" id="A0A538T019"/>
<sequence length="431" mass="46711">MARKKRGPPRKSRRAPSRGLLIGIVVVLTGVTVLLARTHAPIPRIRPTPPRTEDAGAKPLIVDSDWDRFRLRIESEYLRNVRGGDRAGLLRLTSRTLRGALEEIGIDKSRIEERTAAPAAATTDDNAAGASLGPSRAPIQWHIQVPRRASLYKINDALTQAMLLLGGNVIRGVERPGPLAGVLLDLRLGFGKQVTHSIVVEPSEAVADRGAQIALIVTDLDQSPVAVYRSFLKSPVLFSVALRPDKPEAARIGREVRLENHEVLLHLPMEPKGYPRVDPGKDAILLDLSRIEIEDRITRCLSEVGPVQAVVSRLGSAALNDPDVVRAVLDELKRRDLPFIDAHVSGPSMVEEIGEETGARTLTVAATLDGDRAAASAVRDRIKEIVASAVQHGSIVVVVRPSTLVLDILQSELPRIKAQGVELVPISRVAL</sequence>
<protein>
    <submittedName>
        <fullName evidence="1">Divergent polysaccharide deacetylase family protein</fullName>
    </submittedName>
</protein>
<comment type="caution">
    <text evidence="1">The sequence shown here is derived from an EMBL/GenBank/DDBJ whole genome shotgun (WGS) entry which is preliminary data.</text>
</comment>
<accession>A0A538T019</accession>
<dbReference type="Proteomes" id="UP000316852">
    <property type="component" value="Unassembled WGS sequence"/>
</dbReference>